<sequence>MRNKISTGLSICVRQTDVRDPRFDTTSPIMEEGGGLLWMFVRRQPHSLDNKNISPSLPSISPLMMMITIAVIIRPNDPPFNRIPDCHSQIRQASGSSSGRFEVVEDSFQRKHSLYVDPIKNAEWNRA</sequence>
<protein>
    <submittedName>
        <fullName evidence="1">Uncharacterized protein</fullName>
    </submittedName>
</protein>
<dbReference type="EMBL" id="BPLR01016050">
    <property type="protein sequence ID" value="GIY80750.1"/>
    <property type="molecule type" value="Genomic_DNA"/>
</dbReference>
<proteinExistence type="predicted"/>
<keyword evidence="2" id="KW-1185">Reference proteome</keyword>
<dbReference type="Proteomes" id="UP001054945">
    <property type="component" value="Unassembled WGS sequence"/>
</dbReference>
<name>A0AAV4WFA4_CAEEX</name>
<dbReference type="AlphaFoldDB" id="A0AAV4WFA4"/>
<comment type="caution">
    <text evidence="1">The sequence shown here is derived from an EMBL/GenBank/DDBJ whole genome shotgun (WGS) entry which is preliminary data.</text>
</comment>
<reference evidence="1 2" key="1">
    <citation type="submission" date="2021-06" db="EMBL/GenBank/DDBJ databases">
        <title>Caerostris extrusa draft genome.</title>
        <authorList>
            <person name="Kono N."/>
            <person name="Arakawa K."/>
        </authorList>
    </citation>
    <scope>NUCLEOTIDE SEQUENCE [LARGE SCALE GENOMIC DNA]</scope>
</reference>
<evidence type="ECO:0000313" key="2">
    <source>
        <dbReference type="Proteomes" id="UP001054945"/>
    </source>
</evidence>
<gene>
    <name evidence="1" type="ORF">CEXT_460171</name>
</gene>
<accession>A0AAV4WFA4</accession>
<evidence type="ECO:0000313" key="1">
    <source>
        <dbReference type="EMBL" id="GIY80750.1"/>
    </source>
</evidence>
<organism evidence="1 2">
    <name type="scientific">Caerostris extrusa</name>
    <name type="common">Bark spider</name>
    <name type="synonym">Caerostris bankana</name>
    <dbReference type="NCBI Taxonomy" id="172846"/>
    <lineage>
        <taxon>Eukaryota</taxon>
        <taxon>Metazoa</taxon>
        <taxon>Ecdysozoa</taxon>
        <taxon>Arthropoda</taxon>
        <taxon>Chelicerata</taxon>
        <taxon>Arachnida</taxon>
        <taxon>Araneae</taxon>
        <taxon>Araneomorphae</taxon>
        <taxon>Entelegynae</taxon>
        <taxon>Araneoidea</taxon>
        <taxon>Araneidae</taxon>
        <taxon>Caerostris</taxon>
    </lineage>
</organism>